<evidence type="ECO:0000256" key="1">
    <source>
        <dbReference type="ARBA" id="ARBA00022475"/>
    </source>
</evidence>
<evidence type="ECO:0000256" key="4">
    <source>
        <dbReference type="ARBA" id="ARBA00023136"/>
    </source>
</evidence>
<sequence length="133" mass="14588">MSSSRRRAVKKRTEVAGNAVYTVVKIVAVVLIVMVVYRLGSMAYTYGERIFGEQPMAEAPGTDIPITVEETDSVRDVADKLEQAGLIRDAGLFVIQEKLVGFKSGIQPGTYTLNTSQTPEEMIETMSASRPEE</sequence>
<dbReference type="EMBL" id="DWUW01000289">
    <property type="protein sequence ID" value="HJD32283.1"/>
    <property type="molecule type" value="Genomic_DNA"/>
</dbReference>
<evidence type="ECO:0000313" key="8">
    <source>
        <dbReference type="EMBL" id="HJD32283.1"/>
    </source>
</evidence>
<evidence type="ECO:0000256" key="6">
    <source>
        <dbReference type="ARBA" id="ARBA00023316"/>
    </source>
</evidence>
<evidence type="ECO:0000256" key="3">
    <source>
        <dbReference type="ARBA" id="ARBA00022989"/>
    </source>
</evidence>
<dbReference type="PANTHER" id="PTHR30518">
    <property type="entry name" value="ENDOLYTIC MUREIN TRANSGLYCOSYLASE"/>
    <property type="match status" value="1"/>
</dbReference>
<reference evidence="8" key="1">
    <citation type="journal article" date="2021" name="PeerJ">
        <title>Extensive microbial diversity within the chicken gut microbiome revealed by metagenomics and culture.</title>
        <authorList>
            <person name="Gilroy R."/>
            <person name="Ravi A."/>
            <person name="Getino M."/>
            <person name="Pursley I."/>
            <person name="Horton D.L."/>
            <person name="Alikhan N.F."/>
            <person name="Baker D."/>
            <person name="Gharbi K."/>
            <person name="Hall N."/>
            <person name="Watson M."/>
            <person name="Adriaenssens E.M."/>
            <person name="Foster-Nyarko E."/>
            <person name="Jarju S."/>
            <person name="Secka A."/>
            <person name="Antonio M."/>
            <person name="Oren A."/>
            <person name="Chaudhuri R.R."/>
            <person name="La Ragione R."/>
            <person name="Hildebrand F."/>
            <person name="Pallen M.J."/>
        </authorList>
    </citation>
    <scope>NUCLEOTIDE SEQUENCE</scope>
    <source>
        <strain evidence="8">ChiHjej8B7-25341</strain>
    </source>
</reference>
<name>A0A9D2R2D0_9FIRM</name>
<dbReference type="GO" id="GO:0016829">
    <property type="term" value="F:lyase activity"/>
    <property type="evidence" value="ECO:0007669"/>
    <property type="project" value="UniProtKB-KW"/>
</dbReference>
<keyword evidence="2 7" id="KW-0812">Transmembrane</keyword>
<dbReference type="Proteomes" id="UP000823851">
    <property type="component" value="Unassembled WGS sequence"/>
</dbReference>
<keyword evidence="5" id="KW-0456">Lyase</keyword>
<dbReference type="AlphaFoldDB" id="A0A9D2R2D0"/>
<evidence type="ECO:0000256" key="2">
    <source>
        <dbReference type="ARBA" id="ARBA00022692"/>
    </source>
</evidence>
<accession>A0A9D2R2D0</accession>
<evidence type="ECO:0000256" key="7">
    <source>
        <dbReference type="SAM" id="Phobius"/>
    </source>
</evidence>
<dbReference type="InterPro" id="IPR003770">
    <property type="entry name" value="MLTG-like"/>
</dbReference>
<keyword evidence="1" id="KW-1003">Cell membrane</keyword>
<proteinExistence type="predicted"/>
<keyword evidence="3 7" id="KW-1133">Transmembrane helix</keyword>
<keyword evidence="4 7" id="KW-0472">Membrane</keyword>
<reference evidence="8" key="2">
    <citation type="submission" date="2021-04" db="EMBL/GenBank/DDBJ databases">
        <authorList>
            <person name="Gilroy R."/>
        </authorList>
    </citation>
    <scope>NUCLEOTIDE SEQUENCE</scope>
    <source>
        <strain evidence="8">ChiHjej8B7-25341</strain>
    </source>
</reference>
<organism evidence="8 9">
    <name type="scientific">Candidatus Eisenbergiella stercorigallinarum</name>
    <dbReference type="NCBI Taxonomy" id="2838557"/>
    <lineage>
        <taxon>Bacteria</taxon>
        <taxon>Bacillati</taxon>
        <taxon>Bacillota</taxon>
        <taxon>Clostridia</taxon>
        <taxon>Lachnospirales</taxon>
        <taxon>Lachnospiraceae</taxon>
        <taxon>Eisenbergiella</taxon>
    </lineage>
</organism>
<keyword evidence="6" id="KW-0961">Cell wall biogenesis/degradation</keyword>
<gene>
    <name evidence="8" type="ORF">H9912_10130</name>
</gene>
<protein>
    <submittedName>
        <fullName evidence="8">Endolytic transglycosylase MltG</fullName>
    </submittedName>
</protein>
<dbReference type="GO" id="GO:0071555">
    <property type="term" value="P:cell wall organization"/>
    <property type="evidence" value="ECO:0007669"/>
    <property type="project" value="UniProtKB-KW"/>
</dbReference>
<comment type="caution">
    <text evidence="8">The sequence shown here is derived from an EMBL/GenBank/DDBJ whole genome shotgun (WGS) entry which is preliminary data.</text>
</comment>
<dbReference type="PANTHER" id="PTHR30518:SF2">
    <property type="entry name" value="ENDOLYTIC MUREIN TRANSGLYCOSYLASE"/>
    <property type="match status" value="1"/>
</dbReference>
<dbReference type="Gene3D" id="3.30.1490.480">
    <property type="entry name" value="Endolytic murein transglycosylase"/>
    <property type="match status" value="1"/>
</dbReference>
<evidence type="ECO:0000256" key="5">
    <source>
        <dbReference type="ARBA" id="ARBA00023239"/>
    </source>
</evidence>
<feature type="transmembrane region" description="Helical" evidence="7">
    <location>
        <begin position="20"/>
        <end position="40"/>
    </location>
</feature>
<evidence type="ECO:0000313" key="9">
    <source>
        <dbReference type="Proteomes" id="UP000823851"/>
    </source>
</evidence>
<dbReference type="Pfam" id="PF02618">
    <property type="entry name" value="YceG"/>
    <property type="match status" value="1"/>
</dbReference>